<dbReference type="GO" id="GO:0009231">
    <property type="term" value="P:riboflavin biosynthetic process"/>
    <property type="evidence" value="ECO:0007669"/>
    <property type="project" value="UniProtKB-UniPathway"/>
</dbReference>
<keyword evidence="4" id="KW-0479">Metal-binding</keyword>
<protein>
    <submittedName>
        <fullName evidence="10">Unannotated protein</fullName>
    </submittedName>
</protein>
<dbReference type="SUPFAM" id="SSF53597">
    <property type="entry name" value="Dihydrofolate reductase-like"/>
    <property type="match status" value="1"/>
</dbReference>
<dbReference type="PROSITE" id="PS00903">
    <property type="entry name" value="CYT_DCMP_DEAMINASES_1"/>
    <property type="match status" value="1"/>
</dbReference>
<evidence type="ECO:0000256" key="2">
    <source>
        <dbReference type="ARBA" id="ARBA00004910"/>
    </source>
</evidence>
<dbReference type="NCBIfam" id="TIGR00326">
    <property type="entry name" value="eubact_ribD"/>
    <property type="match status" value="1"/>
</dbReference>
<dbReference type="PIRSF" id="PIRSF006769">
    <property type="entry name" value="RibD"/>
    <property type="match status" value="1"/>
</dbReference>
<dbReference type="InterPro" id="IPR004794">
    <property type="entry name" value="Eubact_RibD"/>
</dbReference>
<dbReference type="PROSITE" id="PS51747">
    <property type="entry name" value="CYT_DCMP_DEAMINASES_2"/>
    <property type="match status" value="1"/>
</dbReference>
<dbReference type="CDD" id="cd01284">
    <property type="entry name" value="Riboflavin_deaminase-reductase"/>
    <property type="match status" value="1"/>
</dbReference>
<evidence type="ECO:0000256" key="3">
    <source>
        <dbReference type="ARBA" id="ARBA00022619"/>
    </source>
</evidence>
<dbReference type="Gene3D" id="3.40.430.10">
    <property type="entry name" value="Dihydrofolate Reductase, subunit A"/>
    <property type="match status" value="2"/>
</dbReference>
<accession>A0A6J7URQ3</accession>
<reference evidence="10" key="1">
    <citation type="submission" date="2020-05" db="EMBL/GenBank/DDBJ databases">
        <authorList>
            <person name="Chiriac C."/>
            <person name="Salcher M."/>
            <person name="Ghai R."/>
            <person name="Kavagutti S V."/>
        </authorList>
    </citation>
    <scope>NUCLEOTIDE SEQUENCE</scope>
</reference>
<gene>
    <name evidence="10" type="ORF">UFOPK4347_01872</name>
</gene>
<keyword evidence="8" id="KW-0511">Multifunctional enzyme</keyword>
<dbReference type="PANTHER" id="PTHR38011">
    <property type="entry name" value="DIHYDROFOLATE REDUCTASE FAMILY PROTEIN (AFU_ORTHOLOGUE AFUA_8G06820)"/>
    <property type="match status" value="1"/>
</dbReference>
<organism evidence="10">
    <name type="scientific">freshwater metagenome</name>
    <dbReference type="NCBI Taxonomy" id="449393"/>
    <lineage>
        <taxon>unclassified sequences</taxon>
        <taxon>metagenomes</taxon>
        <taxon>ecological metagenomes</taxon>
    </lineage>
</organism>
<evidence type="ECO:0000256" key="6">
    <source>
        <dbReference type="ARBA" id="ARBA00022857"/>
    </source>
</evidence>
<keyword evidence="5" id="KW-0862">Zinc</keyword>
<dbReference type="EMBL" id="CAFBQU010000123">
    <property type="protein sequence ID" value="CAB5068633.1"/>
    <property type="molecule type" value="Genomic_DNA"/>
</dbReference>
<name>A0A6J7URQ3_9ZZZZ</name>
<dbReference type="GO" id="GO:0008270">
    <property type="term" value="F:zinc ion binding"/>
    <property type="evidence" value="ECO:0007669"/>
    <property type="project" value="InterPro"/>
</dbReference>
<dbReference type="InterPro" id="IPR002125">
    <property type="entry name" value="CMP_dCMP_dom"/>
</dbReference>
<sequence>MTNNASTPSVRDEQFMRRALGTALQARLISRPNPWVGAVVVAADGSTYEGCTSAPGGPHAEIHALRRAGEAARASTLYTTLEPCSHTGRTGPCTQAIIDAGVQRVVVGIVDPDPKVAGTGISALRAAGIEVELGVLAGQVHSQLLPYIHHRTTGMPFVVLKMASTLDGKTAAANGTSQWITGTSARQRVHELRAESDAVVVGAGTVRADDPELTVRDAEGTSPRRIVLGSAPPQAKVHPCTEYSGDLTTLLRKLGSEDVLQLLVEGGHHVAGAFHRAGLVNRYVFHFAPAIAGGDNAPGIFSGDAVGDIADMWRGTISSVQQLDTDIEVVVEVRKEKP</sequence>
<dbReference type="Pfam" id="PF01872">
    <property type="entry name" value="RibD_C"/>
    <property type="match status" value="1"/>
</dbReference>
<dbReference type="InterPro" id="IPR050765">
    <property type="entry name" value="Riboflavin_Biosynth_HTPR"/>
</dbReference>
<evidence type="ECO:0000256" key="5">
    <source>
        <dbReference type="ARBA" id="ARBA00022833"/>
    </source>
</evidence>
<keyword evidence="6" id="KW-0521">NADP</keyword>
<dbReference type="InterPro" id="IPR024072">
    <property type="entry name" value="DHFR-like_dom_sf"/>
</dbReference>
<evidence type="ECO:0000256" key="7">
    <source>
        <dbReference type="ARBA" id="ARBA00023002"/>
    </source>
</evidence>
<evidence type="ECO:0000256" key="1">
    <source>
        <dbReference type="ARBA" id="ARBA00004882"/>
    </source>
</evidence>
<dbReference type="UniPathway" id="UPA00275">
    <property type="reaction ID" value="UER00401"/>
</dbReference>
<dbReference type="Gene3D" id="3.40.140.10">
    <property type="entry name" value="Cytidine Deaminase, domain 2"/>
    <property type="match status" value="1"/>
</dbReference>
<dbReference type="InterPro" id="IPR016193">
    <property type="entry name" value="Cytidine_deaminase-like"/>
</dbReference>
<keyword evidence="7" id="KW-0560">Oxidoreductase</keyword>
<feature type="domain" description="CMP/dCMP-type deaminase" evidence="9">
    <location>
        <begin position="10"/>
        <end position="132"/>
    </location>
</feature>
<dbReference type="InterPro" id="IPR016192">
    <property type="entry name" value="APOBEC/CMP_deaminase_Zn-bd"/>
</dbReference>
<keyword evidence="3" id="KW-0686">Riboflavin biosynthesis</keyword>
<dbReference type="SUPFAM" id="SSF53927">
    <property type="entry name" value="Cytidine deaminase-like"/>
    <property type="match status" value="1"/>
</dbReference>
<dbReference type="AlphaFoldDB" id="A0A6J7URQ3"/>
<evidence type="ECO:0000259" key="9">
    <source>
        <dbReference type="PROSITE" id="PS51747"/>
    </source>
</evidence>
<comment type="pathway">
    <text evidence="1">Cofactor biosynthesis; riboflavin biosynthesis; 5-amino-6-(D-ribitylamino)uracil from GTP: step 2/4.</text>
</comment>
<dbReference type="GO" id="GO:0008703">
    <property type="term" value="F:5-amino-6-(5-phosphoribosylamino)uracil reductase activity"/>
    <property type="evidence" value="ECO:0007669"/>
    <property type="project" value="InterPro"/>
</dbReference>
<dbReference type="PANTHER" id="PTHR38011:SF7">
    <property type="entry name" value="2,5-DIAMINO-6-RIBOSYLAMINO-4(3H)-PYRIMIDINONE 5'-PHOSPHATE REDUCTASE"/>
    <property type="match status" value="1"/>
</dbReference>
<dbReference type="Pfam" id="PF00383">
    <property type="entry name" value="dCMP_cyt_deam_1"/>
    <property type="match status" value="1"/>
</dbReference>
<evidence type="ECO:0000256" key="8">
    <source>
        <dbReference type="ARBA" id="ARBA00023268"/>
    </source>
</evidence>
<proteinExistence type="predicted"/>
<comment type="pathway">
    <text evidence="2">Cofactor biosynthesis; riboflavin biosynthesis; 5-amino-6-(D-ribitylamino)uracil from GTP: step 3/4.</text>
</comment>
<evidence type="ECO:0000313" key="10">
    <source>
        <dbReference type="EMBL" id="CAB5068633.1"/>
    </source>
</evidence>
<dbReference type="GO" id="GO:0008835">
    <property type="term" value="F:diaminohydroxyphosphoribosylaminopyrimidine deaminase activity"/>
    <property type="evidence" value="ECO:0007669"/>
    <property type="project" value="InterPro"/>
</dbReference>
<dbReference type="InterPro" id="IPR002734">
    <property type="entry name" value="RibDG_C"/>
</dbReference>
<evidence type="ECO:0000256" key="4">
    <source>
        <dbReference type="ARBA" id="ARBA00022723"/>
    </source>
</evidence>